<dbReference type="GO" id="GO:0046872">
    <property type="term" value="F:metal ion binding"/>
    <property type="evidence" value="ECO:0007669"/>
    <property type="project" value="UniProtKB-KW"/>
</dbReference>
<keyword evidence="2" id="KW-0645">Protease</keyword>
<keyword evidence="13" id="KW-1185">Reference proteome</keyword>
<dbReference type="NCBIfam" id="TIGR04183">
    <property type="entry name" value="Por_Secre_tail"/>
    <property type="match status" value="1"/>
</dbReference>
<evidence type="ECO:0000256" key="4">
    <source>
        <dbReference type="ARBA" id="ARBA00022729"/>
    </source>
</evidence>
<reference evidence="12 13" key="1">
    <citation type="submission" date="2018-08" db="EMBL/GenBank/DDBJ databases">
        <title>Pallidiluteibacterium maritimus gen. nov., sp. nov., isolated from coastal sediment.</title>
        <authorList>
            <person name="Zhou L.Y."/>
        </authorList>
    </citation>
    <scope>NUCLEOTIDE SEQUENCE [LARGE SCALE GENOMIC DNA]</scope>
    <source>
        <strain evidence="12 13">XSD2</strain>
    </source>
</reference>
<dbReference type="Pfam" id="PF18962">
    <property type="entry name" value="Por_Secre_tail"/>
    <property type="match status" value="1"/>
</dbReference>
<keyword evidence="8" id="KW-1015">Disulfide bond</keyword>
<dbReference type="InterPro" id="IPR026444">
    <property type="entry name" value="Secre_tail"/>
</dbReference>
<evidence type="ECO:0000256" key="7">
    <source>
        <dbReference type="ARBA" id="ARBA00023049"/>
    </source>
</evidence>
<sequence length="925" mass="103807">MKKLLLLFALTATLNVVAQVREPFAPAGSTWKYWYADEFTTGYINVTVLTDTTSLTGVISGTTDTITVQCSEIYTPKGMWIGPEARPQEEPSPEEYNKESARYMFKEGNKAYIYDKYDQTFYKLIDMDAQPGDQWEMSLFNGTIANDYSHYKFTQDTTQRVPEELLPYYRYNTTLCITEENWACHLENADFLSFLTNNGITEDQIDVWEAEASCVTTGTVDAGPEHELYTKATNLLTLKEYEWTDSTWACDFKYYNDNIKKWSWAEITGPEKTTIFGLCDAPLATLKEAIPMPEEIAKLWKKSDNYDAKDGVPTNYKFKLITRYNWPAHIDRNMETQLQKPVEEGGLGLTAEQIDTAYTLYSTIVYVDRLVPGEVDLIEVTEKKSIEVSGQQIPVVVMGPACKSLLNSSALRSEVTLNGAFNIDFFNLISEPWPKWLKSGSSYEIHYLGLLCAQNGEKSLETPALTRYFENGLKDKFNAGNISCDEIEAPKFNVSNKSAQIFQGDNPFGQISSTGNYSLKNGTLVSEPDSVLIVNTVVHVVHNENNPQGKISEVQINEMMDAINSALLGTNDQSGVNKAFTGVIGIPGVKLKLATLDPNNAATNGIVYHTTEEEFFQVGAGTAPEDKYAFKFDDIGRPYNWDHKRYLNIYIADFDGKNGGAVGGFVTNPQPTGSNDPLYTAWLESNDSTFWKNWLDSEDSDAAVLDGLSLDYYNTFLADELTPDIKFKTAIHELGHYFGLKHTFALLVEKLVPMPPRPPQTVEILYGDNFDDTPEQYYKTTVYDNCQRELYQCGNLIQINNFMDYSLPCACMFTEQQAAYMQSFTEALRPGIFVKKDFGTVTGIEDIPALNFDVCPNPTSGIVNVSIMDNKPFSVYVATSQGQIIDVVENAYNQTEINLEGLPSGIYFLRIVSEGKITSSKILKQ</sequence>
<keyword evidence="4 9" id="KW-0732">Signal</keyword>
<feature type="signal peptide" evidence="9">
    <location>
        <begin position="1"/>
        <end position="18"/>
    </location>
</feature>
<comment type="similarity">
    <text evidence="1">Belongs to the peptidase M43B family.</text>
</comment>
<dbReference type="OrthoDB" id="6278496at2"/>
<dbReference type="Gene3D" id="3.40.390.10">
    <property type="entry name" value="Collagenase (Catalytic Domain)"/>
    <property type="match status" value="1"/>
</dbReference>
<evidence type="ECO:0000256" key="6">
    <source>
        <dbReference type="ARBA" id="ARBA00022833"/>
    </source>
</evidence>
<evidence type="ECO:0000259" key="10">
    <source>
        <dbReference type="Pfam" id="PF05572"/>
    </source>
</evidence>
<dbReference type="Proteomes" id="UP000265926">
    <property type="component" value="Unassembled WGS sequence"/>
</dbReference>
<dbReference type="InterPro" id="IPR024079">
    <property type="entry name" value="MetalloPept_cat_dom_sf"/>
</dbReference>
<dbReference type="AlphaFoldDB" id="A0A399T7G9"/>
<name>A0A399T7G9_9BACT</name>
<evidence type="ECO:0000256" key="2">
    <source>
        <dbReference type="ARBA" id="ARBA00022670"/>
    </source>
</evidence>
<evidence type="ECO:0000256" key="8">
    <source>
        <dbReference type="ARBA" id="ARBA00023157"/>
    </source>
</evidence>
<keyword evidence="6" id="KW-0862">Zinc</keyword>
<evidence type="ECO:0000256" key="9">
    <source>
        <dbReference type="SAM" id="SignalP"/>
    </source>
</evidence>
<dbReference type="RefSeq" id="WP_119436551.1">
    <property type="nucleotide sequence ID" value="NZ_QWGR01000002.1"/>
</dbReference>
<feature type="domain" description="Peptidase M43 pregnancy-associated plasma-A" evidence="10">
    <location>
        <begin position="712"/>
        <end position="824"/>
    </location>
</feature>
<feature type="chain" id="PRO_5017222510" evidence="9">
    <location>
        <begin position="19"/>
        <end position="925"/>
    </location>
</feature>
<evidence type="ECO:0000313" key="13">
    <source>
        <dbReference type="Proteomes" id="UP000265926"/>
    </source>
</evidence>
<evidence type="ECO:0000313" key="12">
    <source>
        <dbReference type="EMBL" id="RIJ49863.1"/>
    </source>
</evidence>
<dbReference type="PANTHER" id="PTHR47466:SF1">
    <property type="entry name" value="METALLOPROTEASE MEP1 (AFU_ORTHOLOGUE AFUA_1G07730)-RELATED"/>
    <property type="match status" value="1"/>
</dbReference>
<dbReference type="Pfam" id="PF05572">
    <property type="entry name" value="Peptidase_M43"/>
    <property type="match status" value="1"/>
</dbReference>
<comment type="caution">
    <text evidence="12">The sequence shown here is derived from an EMBL/GenBank/DDBJ whole genome shotgun (WGS) entry which is preliminary data.</text>
</comment>
<evidence type="ECO:0000259" key="11">
    <source>
        <dbReference type="Pfam" id="PF18962"/>
    </source>
</evidence>
<protein>
    <submittedName>
        <fullName evidence="12">T9SS C-terminal target domain-containing protein</fullName>
    </submittedName>
</protein>
<proteinExistence type="inferred from homology"/>
<gene>
    <name evidence="12" type="ORF">D1614_03730</name>
</gene>
<dbReference type="GO" id="GO:0008237">
    <property type="term" value="F:metallopeptidase activity"/>
    <property type="evidence" value="ECO:0007669"/>
    <property type="project" value="UniProtKB-KW"/>
</dbReference>
<accession>A0A399T7G9</accession>
<keyword evidence="3" id="KW-0479">Metal-binding</keyword>
<dbReference type="GO" id="GO:0006508">
    <property type="term" value="P:proteolysis"/>
    <property type="evidence" value="ECO:0007669"/>
    <property type="project" value="UniProtKB-KW"/>
</dbReference>
<dbReference type="InterPro" id="IPR008754">
    <property type="entry name" value="Peptidase_M43"/>
</dbReference>
<keyword evidence="5" id="KW-0378">Hydrolase</keyword>
<dbReference type="PANTHER" id="PTHR47466">
    <property type="match status" value="1"/>
</dbReference>
<organism evidence="12 13">
    <name type="scientific">Maribellus luteus</name>
    <dbReference type="NCBI Taxonomy" id="2305463"/>
    <lineage>
        <taxon>Bacteria</taxon>
        <taxon>Pseudomonadati</taxon>
        <taxon>Bacteroidota</taxon>
        <taxon>Bacteroidia</taxon>
        <taxon>Marinilabiliales</taxon>
        <taxon>Prolixibacteraceae</taxon>
        <taxon>Maribellus</taxon>
    </lineage>
</organism>
<evidence type="ECO:0000256" key="3">
    <source>
        <dbReference type="ARBA" id="ARBA00022723"/>
    </source>
</evidence>
<evidence type="ECO:0000256" key="1">
    <source>
        <dbReference type="ARBA" id="ARBA00008721"/>
    </source>
</evidence>
<feature type="domain" description="Secretion system C-terminal sorting" evidence="11">
    <location>
        <begin position="855"/>
        <end position="922"/>
    </location>
</feature>
<keyword evidence="7" id="KW-0482">Metalloprotease</keyword>
<dbReference type="EMBL" id="QWGR01000002">
    <property type="protein sequence ID" value="RIJ49863.1"/>
    <property type="molecule type" value="Genomic_DNA"/>
</dbReference>
<evidence type="ECO:0000256" key="5">
    <source>
        <dbReference type="ARBA" id="ARBA00022801"/>
    </source>
</evidence>
<dbReference type="SUPFAM" id="SSF55486">
    <property type="entry name" value="Metalloproteases ('zincins'), catalytic domain"/>
    <property type="match status" value="1"/>
</dbReference>